<evidence type="ECO:0000256" key="10">
    <source>
        <dbReference type="SAM" id="MobiDB-lite"/>
    </source>
</evidence>
<dbReference type="InterPro" id="IPR013144">
    <property type="entry name" value="CRA_dom"/>
</dbReference>
<comment type="subcellular location">
    <subcellularLocation>
        <location evidence="1">Cytoplasm</location>
    </subcellularLocation>
</comment>
<evidence type="ECO:0000256" key="8">
    <source>
        <dbReference type="ARBA" id="ARBA00080744"/>
    </source>
</evidence>
<dbReference type="GO" id="GO:0008270">
    <property type="term" value="F:zinc ion binding"/>
    <property type="evidence" value="ECO:0007669"/>
    <property type="project" value="UniProtKB-KW"/>
</dbReference>
<dbReference type="InterPro" id="IPR024964">
    <property type="entry name" value="CTLH/CRA"/>
</dbReference>
<dbReference type="GO" id="GO:0043161">
    <property type="term" value="P:proteasome-mediated ubiquitin-dependent protein catabolic process"/>
    <property type="evidence" value="ECO:0007669"/>
    <property type="project" value="InterPro"/>
</dbReference>
<dbReference type="FunFam" id="3.30.40.10:FF:000143">
    <property type="entry name" value="Regulator of gluconeogenesis Rmd5"/>
    <property type="match status" value="1"/>
</dbReference>
<protein>
    <recommendedName>
        <fullName evidence="8">GID complex catalytic subunit 2</fullName>
    </recommendedName>
    <alternativeName>
        <fullName evidence="7">Glucose-induced degradation protein 2</fullName>
    </alternativeName>
</protein>
<dbReference type="GO" id="GO:0005737">
    <property type="term" value="C:cytoplasm"/>
    <property type="evidence" value="ECO:0007669"/>
    <property type="project" value="UniProtKB-SubCell"/>
</dbReference>
<dbReference type="InterPro" id="IPR045098">
    <property type="entry name" value="Fyv10_fam"/>
</dbReference>
<feature type="zinc finger region" description="RING-Gid-type" evidence="9">
    <location>
        <begin position="355"/>
        <end position="399"/>
    </location>
</feature>
<evidence type="ECO:0000259" key="11">
    <source>
        <dbReference type="PROSITE" id="PS51867"/>
    </source>
</evidence>
<proteinExistence type="inferred from homology"/>
<evidence type="ECO:0000256" key="7">
    <source>
        <dbReference type="ARBA" id="ARBA00075398"/>
    </source>
</evidence>
<sequence length="413" mass="45515">MDKILPEFEKVAKRQKIAARESDKTLHDLVAQLKQARARLAASASSSSSSSVSASTAPPPPPTQDAGASADASSPLPPVDIAVVVAELQKIVKDAMAKLQEPHKEVQAGLYKYGRAIEKRFKTDVNALWDPDVLRERSDLLDLAIAQTFVREGRFALHDTFQREASLAPSAADDRALFEGLFRMLGALKAGDLEPAWQWVAQHSDALAALQSTLAYRLVSWQYMTLLQAGAWEPAVTYARQQFPRFRDAHGDAIQRLMGAVLYRDRLAQSPYADLVGPERLAQITETLTRDFCRLHQLPTESLLETAAMVGTLALPTLIKMASVLKPGVAWTQTSEMSVELPLINRVRYHSTFVCPVSKEQGTDANPPMLLTCGHMIARESLNRISKGQMNSKIKCTYCPGETIASQAQQLYF</sequence>
<evidence type="ECO:0000256" key="2">
    <source>
        <dbReference type="ARBA" id="ARBA00022490"/>
    </source>
</evidence>
<dbReference type="Proteomes" id="UP000274922">
    <property type="component" value="Unassembled WGS sequence"/>
</dbReference>
<evidence type="ECO:0000256" key="6">
    <source>
        <dbReference type="ARBA" id="ARBA00061136"/>
    </source>
</evidence>
<keyword evidence="3" id="KW-0479">Metal-binding</keyword>
<dbReference type="CDD" id="cd16652">
    <property type="entry name" value="dRING_Rmd5p-like"/>
    <property type="match status" value="1"/>
</dbReference>
<dbReference type="InterPro" id="IPR027370">
    <property type="entry name" value="Znf-RING_euk"/>
</dbReference>
<dbReference type="PROSITE" id="PS51867">
    <property type="entry name" value="ZF_RING_GID"/>
    <property type="match status" value="1"/>
</dbReference>
<dbReference type="Pfam" id="PF13445">
    <property type="entry name" value="zf-RING_UBOX"/>
    <property type="match status" value="1"/>
</dbReference>
<dbReference type="GO" id="GO:0034657">
    <property type="term" value="C:GID complex"/>
    <property type="evidence" value="ECO:0007669"/>
    <property type="project" value="TreeGrafter"/>
</dbReference>
<dbReference type="STRING" id="1555241.A0A4P9XB69"/>
<evidence type="ECO:0000256" key="5">
    <source>
        <dbReference type="ARBA" id="ARBA00022833"/>
    </source>
</evidence>
<evidence type="ECO:0000256" key="1">
    <source>
        <dbReference type="ARBA" id="ARBA00004496"/>
    </source>
</evidence>
<keyword evidence="13" id="KW-1185">Reference proteome</keyword>
<evidence type="ECO:0000313" key="13">
    <source>
        <dbReference type="Proteomes" id="UP000274922"/>
    </source>
</evidence>
<feature type="compositionally biased region" description="Low complexity" evidence="10">
    <location>
        <begin position="41"/>
        <end position="56"/>
    </location>
</feature>
<dbReference type="OrthoDB" id="1933281at2759"/>
<keyword evidence="4 9" id="KW-0863">Zinc-finger</keyword>
<dbReference type="GO" id="GO:0061630">
    <property type="term" value="F:ubiquitin protein ligase activity"/>
    <property type="evidence" value="ECO:0007669"/>
    <property type="project" value="InterPro"/>
</dbReference>
<keyword evidence="5" id="KW-0862">Zinc</keyword>
<dbReference type="EMBL" id="ML014139">
    <property type="protein sequence ID" value="RKP02605.1"/>
    <property type="molecule type" value="Genomic_DNA"/>
</dbReference>
<dbReference type="InterPro" id="IPR013083">
    <property type="entry name" value="Znf_RING/FYVE/PHD"/>
</dbReference>
<dbReference type="SMART" id="SM00757">
    <property type="entry name" value="CRA"/>
    <property type="match status" value="1"/>
</dbReference>
<reference evidence="13" key="1">
    <citation type="journal article" date="2018" name="Nat. Microbiol.">
        <title>Leveraging single-cell genomics to expand the fungal tree of life.</title>
        <authorList>
            <person name="Ahrendt S.R."/>
            <person name="Quandt C.A."/>
            <person name="Ciobanu D."/>
            <person name="Clum A."/>
            <person name="Salamov A."/>
            <person name="Andreopoulos B."/>
            <person name="Cheng J.F."/>
            <person name="Woyke T."/>
            <person name="Pelin A."/>
            <person name="Henrissat B."/>
            <person name="Reynolds N.K."/>
            <person name="Benny G.L."/>
            <person name="Smith M.E."/>
            <person name="James T.Y."/>
            <person name="Grigoriev I.V."/>
        </authorList>
    </citation>
    <scope>NUCLEOTIDE SEQUENCE [LARGE SCALE GENOMIC DNA]</scope>
    <source>
        <strain evidence="13">ATCC 52028</strain>
    </source>
</reference>
<feature type="domain" description="RING-Gid-type" evidence="11">
    <location>
        <begin position="355"/>
        <end position="399"/>
    </location>
</feature>
<accession>A0A4P9XB69</accession>
<dbReference type="AlphaFoldDB" id="A0A4P9XB69"/>
<comment type="similarity">
    <text evidence="6">Belongs to the RMD5/GID2 family.</text>
</comment>
<feature type="region of interest" description="Disordered" evidence="10">
    <location>
        <begin position="40"/>
        <end position="74"/>
    </location>
</feature>
<evidence type="ECO:0000313" key="12">
    <source>
        <dbReference type="EMBL" id="RKP02605.1"/>
    </source>
</evidence>
<evidence type="ECO:0000256" key="9">
    <source>
        <dbReference type="PROSITE-ProRule" id="PRU01215"/>
    </source>
</evidence>
<dbReference type="PANTHER" id="PTHR12170:SF3">
    <property type="entry name" value="GH10162P"/>
    <property type="match status" value="1"/>
</dbReference>
<dbReference type="Gene3D" id="3.30.40.10">
    <property type="entry name" value="Zinc/RING finger domain, C3HC4 (zinc finger)"/>
    <property type="match status" value="1"/>
</dbReference>
<keyword evidence="2" id="KW-0963">Cytoplasm</keyword>
<gene>
    <name evidence="12" type="ORF">CXG81DRAFT_10588</name>
</gene>
<name>A0A4P9XB69_9FUNG</name>
<dbReference type="PANTHER" id="PTHR12170">
    <property type="entry name" value="MACROPHAGE ERYTHROBLAST ATTACHER-RELATED"/>
    <property type="match status" value="1"/>
</dbReference>
<evidence type="ECO:0000256" key="4">
    <source>
        <dbReference type="ARBA" id="ARBA00022771"/>
    </source>
</evidence>
<dbReference type="Pfam" id="PF10607">
    <property type="entry name" value="CTLH"/>
    <property type="match status" value="1"/>
</dbReference>
<organism evidence="12 13">
    <name type="scientific">Caulochytrium protostelioides</name>
    <dbReference type="NCBI Taxonomy" id="1555241"/>
    <lineage>
        <taxon>Eukaryota</taxon>
        <taxon>Fungi</taxon>
        <taxon>Fungi incertae sedis</taxon>
        <taxon>Chytridiomycota</taxon>
        <taxon>Chytridiomycota incertae sedis</taxon>
        <taxon>Chytridiomycetes</taxon>
        <taxon>Caulochytriales</taxon>
        <taxon>Caulochytriaceae</taxon>
        <taxon>Caulochytrium</taxon>
    </lineage>
</organism>
<dbReference type="InterPro" id="IPR044063">
    <property type="entry name" value="ZF_RING_GID"/>
</dbReference>
<evidence type="ECO:0000256" key="3">
    <source>
        <dbReference type="ARBA" id="ARBA00022723"/>
    </source>
</evidence>
<dbReference type="GO" id="GO:0005634">
    <property type="term" value="C:nucleus"/>
    <property type="evidence" value="ECO:0007669"/>
    <property type="project" value="TreeGrafter"/>
</dbReference>
<dbReference type="InterPro" id="IPR037683">
    <property type="entry name" value="Rmd5_dRing"/>
</dbReference>